<dbReference type="STRING" id="307486.GCA_000807215_00631"/>
<keyword evidence="10" id="KW-1185">Reference proteome</keyword>
<dbReference type="InterPro" id="IPR015797">
    <property type="entry name" value="NUDIX_hydrolase-like_dom_sf"/>
</dbReference>
<evidence type="ECO:0000313" key="9">
    <source>
        <dbReference type="EMBL" id="TSE33753.1"/>
    </source>
</evidence>
<evidence type="ECO:0000313" key="10">
    <source>
        <dbReference type="Proteomes" id="UP000317763"/>
    </source>
</evidence>
<dbReference type="PROSITE" id="PS51462">
    <property type="entry name" value="NUDIX"/>
    <property type="match status" value="1"/>
</dbReference>
<evidence type="ECO:0000256" key="6">
    <source>
        <dbReference type="ARBA" id="ARBA00032162"/>
    </source>
</evidence>
<dbReference type="PROSITE" id="PS00893">
    <property type="entry name" value="NUDIX_BOX"/>
    <property type="match status" value="1"/>
</dbReference>
<dbReference type="AlphaFoldDB" id="A0A554XD46"/>
<feature type="domain" description="Nudix hydrolase" evidence="8">
    <location>
        <begin position="50"/>
        <end position="181"/>
    </location>
</feature>
<evidence type="ECO:0000256" key="7">
    <source>
        <dbReference type="ARBA" id="ARBA00032272"/>
    </source>
</evidence>
<dbReference type="InterPro" id="IPR020084">
    <property type="entry name" value="NUDIX_hydrolase_CS"/>
</dbReference>
<dbReference type="PANTHER" id="PTHR11839">
    <property type="entry name" value="UDP/ADP-SUGAR PYROPHOSPHATASE"/>
    <property type="match status" value="1"/>
</dbReference>
<dbReference type="PANTHER" id="PTHR11839:SF18">
    <property type="entry name" value="NUDIX HYDROLASE DOMAIN-CONTAINING PROTEIN"/>
    <property type="match status" value="1"/>
</dbReference>
<protein>
    <recommendedName>
        <fullName evidence="4">GDP-mannose pyrophosphatase</fullName>
    </recommendedName>
    <alternativeName>
        <fullName evidence="6">GDP-mannose hydrolase</fullName>
    </alternativeName>
    <alternativeName>
        <fullName evidence="7">GDPMK</fullName>
    </alternativeName>
</protein>
<gene>
    <name evidence="9" type="primary">nudF</name>
    <name evidence="9" type="ORF">Ttaiw_00326</name>
</gene>
<evidence type="ECO:0000256" key="3">
    <source>
        <dbReference type="ARBA" id="ARBA00007275"/>
    </source>
</evidence>
<evidence type="ECO:0000256" key="4">
    <source>
        <dbReference type="ARBA" id="ARBA00016377"/>
    </source>
</evidence>
<reference evidence="9 10" key="1">
    <citation type="submission" date="2019-07" db="EMBL/GenBank/DDBJ databases">
        <title>Tepidimonas taiwanensis I1-1 draft genome.</title>
        <authorList>
            <person name="Da Costa M.S."/>
            <person name="Froufe H.J.C."/>
            <person name="Egas C."/>
            <person name="Albuquerque L."/>
        </authorList>
    </citation>
    <scope>NUCLEOTIDE SEQUENCE [LARGE SCALE GENOMIC DNA]</scope>
    <source>
        <strain evidence="9 10">I1-1</strain>
    </source>
</reference>
<sequence length="220" mass="24470">MVEPSPLLPDRQAPHLRERTQASACVWRGYFLSVHCDEVTLPDGRRATREYVRHPGAVLIVPALPDGRLVVERQYRYPVRQAVIEFPAGKRDPRESAFCCAQRELWEETGYRAAQWARAGVLHPTIGYSDEVIEIWFARGLEAGERRLDDGEFLDVLAVAPDELLAAVPRGEVTDGKTLTALLWWQNVASGAWPIDWRDAAAWASEADAGIPAGEQEGAA</sequence>
<dbReference type="EMBL" id="VJOM01000002">
    <property type="protein sequence ID" value="TSE33753.1"/>
    <property type="molecule type" value="Genomic_DNA"/>
</dbReference>
<proteinExistence type="inferred from homology"/>
<comment type="catalytic activity">
    <reaction evidence="1">
        <text>GDP-alpha-D-mannose + H2O = alpha-D-mannose 1-phosphate + GMP + 2 H(+)</text>
        <dbReference type="Rhea" id="RHEA:27978"/>
        <dbReference type="ChEBI" id="CHEBI:15377"/>
        <dbReference type="ChEBI" id="CHEBI:15378"/>
        <dbReference type="ChEBI" id="CHEBI:57527"/>
        <dbReference type="ChEBI" id="CHEBI:58115"/>
        <dbReference type="ChEBI" id="CHEBI:58409"/>
    </reaction>
</comment>
<dbReference type="Pfam" id="PF00293">
    <property type="entry name" value="NUDIX"/>
    <property type="match status" value="1"/>
</dbReference>
<evidence type="ECO:0000256" key="1">
    <source>
        <dbReference type="ARBA" id="ARBA00000847"/>
    </source>
</evidence>
<dbReference type="SUPFAM" id="SSF55811">
    <property type="entry name" value="Nudix"/>
    <property type="match status" value="1"/>
</dbReference>
<keyword evidence="5 9" id="KW-0378">Hydrolase</keyword>
<dbReference type="GO" id="GO:0019693">
    <property type="term" value="P:ribose phosphate metabolic process"/>
    <property type="evidence" value="ECO:0007669"/>
    <property type="project" value="TreeGrafter"/>
</dbReference>
<organism evidence="9 10">
    <name type="scientific">Tepidimonas taiwanensis</name>
    <dbReference type="NCBI Taxonomy" id="307486"/>
    <lineage>
        <taxon>Bacteria</taxon>
        <taxon>Pseudomonadati</taxon>
        <taxon>Pseudomonadota</taxon>
        <taxon>Betaproteobacteria</taxon>
        <taxon>Burkholderiales</taxon>
        <taxon>Tepidimonas</taxon>
    </lineage>
</organism>
<dbReference type="GO" id="GO:0006753">
    <property type="term" value="P:nucleoside phosphate metabolic process"/>
    <property type="evidence" value="ECO:0007669"/>
    <property type="project" value="TreeGrafter"/>
</dbReference>
<dbReference type="RefSeq" id="WP_313904184.1">
    <property type="nucleotide sequence ID" value="NZ_CP083911.1"/>
</dbReference>
<evidence type="ECO:0000256" key="5">
    <source>
        <dbReference type="ARBA" id="ARBA00022801"/>
    </source>
</evidence>
<comment type="similarity">
    <text evidence="3">Belongs to the Nudix hydrolase family. NudK subfamily.</text>
</comment>
<dbReference type="InterPro" id="IPR000086">
    <property type="entry name" value="NUDIX_hydrolase_dom"/>
</dbReference>
<comment type="caution">
    <text evidence="9">The sequence shown here is derived from an EMBL/GenBank/DDBJ whole genome shotgun (WGS) entry which is preliminary data.</text>
</comment>
<dbReference type="Gene3D" id="3.90.79.10">
    <property type="entry name" value="Nucleoside Triphosphate Pyrophosphohydrolase"/>
    <property type="match status" value="1"/>
</dbReference>
<dbReference type="GO" id="GO:0005829">
    <property type="term" value="C:cytosol"/>
    <property type="evidence" value="ECO:0007669"/>
    <property type="project" value="TreeGrafter"/>
</dbReference>
<dbReference type="GO" id="GO:0016787">
    <property type="term" value="F:hydrolase activity"/>
    <property type="evidence" value="ECO:0007669"/>
    <property type="project" value="UniProtKB-KW"/>
</dbReference>
<accession>A0A554XD46</accession>
<name>A0A554XD46_9BURK</name>
<dbReference type="Proteomes" id="UP000317763">
    <property type="component" value="Unassembled WGS sequence"/>
</dbReference>
<comment type="cofactor">
    <cofactor evidence="2">
        <name>Mg(2+)</name>
        <dbReference type="ChEBI" id="CHEBI:18420"/>
    </cofactor>
</comment>
<evidence type="ECO:0000259" key="8">
    <source>
        <dbReference type="PROSITE" id="PS51462"/>
    </source>
</evidence>
<evidence type="ECO:0000256" key="2">
    <source>
        <dbReference type="ARBA" id="ARBA00001946"/>
    </source>
</evidence>